<sequence>MKKCNCKCKFTEELKNSGTAIWLFAVCSFLAGIILGFFLSPIKKGVKIGCNNGNNTYDTSHDMLPYYDDDEDEIKF</sequence>
<dbReference type="AlphaFoldDB" id="A0A1H6HU92"/>
<gene>
    <name evidence="2" type="ORF">SAMN02910265_00154</name>
</gene>
<feature type="transmembrane region" description="Helical" evidence="1">
    <location>
        <begin position="20"/>
        <end position="39"/>
    </location>
</feature>
<keyword evidence="1" id="KW-0472">Membrane</keyword>
<reference evidence="2 3" key="1">
    <citation type="submission" date="2016-10" db="EMBL/GenBank/DDBJ databases">
        <authorList>
            <person name="de Groot N.N."/>
        </authorList>
    </citation>
    <scope>NUCLEOTIDE SEQUENCE [LARGE SCALE GENOMIC DNA]</scope>
    <source>
        <strain evidence="2 3">YAD2003</strain>
    </source>
</reference>
<proteinExistence type="predicted"/>
<evidence type="ECO:0000313" key="3">
    <source>
        <dbReference type="Proteomes" id="UP000183190"/>
    </source>
</evidence>
<dbReference type="Proteomes" id="UP000183190">
    <property type="component" value="Unassembled WGS sequence"/>
</dbReference>
<accession>A0A1H6HU92</accession>
<organism evidence="2 3">
    <name type="scientific">Ruminococcus flavefaciens</name>
    <dbReference type="NCBI Taxonomy" id="1265"/>
    <lineage>
        <taxon>Bacteria</taxon>
        <taxon>Bacillati</taxon>
        <taxon>Bacillota</taxon>
        <taxon>Clostridia</taxon>
        <taxon>Eubacteriales</taxon>
        <taxon>Oscillospiraceae</taxon>
        <taxon>Ruminococcus</taxon>
    </lineage>
</organism>
<dbReference type="RefSeq" id="WP_074714008.1">
    <property type="nucleotide sequence ID" value="NZ_FNWV01000001.1"/>
</dbReference>
<keyword evidence="1" id="KW-1133">Transmembrane helix</keyword>
<dbReference type="EMBL" id="FNWV01000001">
    <property type="protein sequence ID" value="SEH37710.1"/>
    <property type="molecule type" value="Genomic_DNA"/>
</dbReference>
<evidence type="ECO:0000313" key="2">
    <source>
        <dbReference type="EMBL" id="SEH37710.1"/>
    </source>
</evidence>
<keyword evidence="1" id="KW-0812">Transmembrane</keyword>
<name>A0A1H6HU92_RUMFL</name>
<evidence type="ECO:0000256" key="1">
    <source>
        <dbReference type="SAM" id="Phobius"/>
    </source>
</evidence>
<protein>
    <submittedName>
        <fullName evidence="2">Uncharacterized protein</fullName>
    </submittedName>
</protein>
<dbReference type="OrthoDB" id="1822780at2"/>